<evidence type="ECO:0000256" key="1">
    <source>
        <dbReference type="SAM" id="MobiDB-lite"/>
    </source>
</evidence>
<dbReference type="SUPFAM" id="SSF46785">
    <property type="entry name" value="Winged helix' DNA-binding domain"/>
    <property type="match status" value="1"/>
</dbReference>
<dbReference type="InterPro" id="IPR036388">
    <property type="entry name" value="WH-like_DNA-bd_sf"/>
</dbReference>
<dbReference type="AlphaFoldDB" id="A0A2W5MVM1"/>
<evidence type="ECO:0000313" key="2">
    <source>
        <dbReference type="EMBL" id="PZQ45236.1"/>
    </source>
</evidence>
<feature type="region of interest" description="Disordered" evidence="1">
    <location>
        <begin position="88"/>
        <end position="147"/>
    </location>
</feature>
<organism evidence="2 3">
    <name type="scientific">Micavibrio aeruginosavorus</name>
    <dbReference type="NCBI Taxonomy" id="349221"/>
    <lineage>
        <taxon>Bacteria</taxon>
        <taxon>Pseudomonadati</taxon>
        <taxon>Bdellovibrionota</taxon>
        <taxon>Bdellovibrionia</taxon>
        <taxon>Bdellovibrionales</taxon>
        <taxon>Pseudobdellovibrionaceae</taxon>
        <taxon>Micavibrio</taxon>
    </lineage>
</organism>
<dbReference type="EMBL" id="QFQB01000057">
    <property type="protein sequence ID" value="PZQ45236.1"/>
    <property type="molecule type" value="Genomic_DNA"/>
</dbReference>
<sequence length="303" mass="34072">MAHEYTTWAFKQNLPTAMKFVLVALADRADHDGHCWPSARDIASMTGQTERSVYNQIDALIELGLITKKARRRSSGYKASNGYNLHIGISREAHDEPRSPETVSPERPSGERRSPENDDNSYLNDVHININPPSEALSEPSVEPSGKTRAKGFLREFEKEFWPICVRKVAKGSAEKAFVRVRQAGTELQTILDGMRRHAAAATVTEEQFIPHPATWLNQQRWKDEGKAAPEPEKPMDLTGQPAWKAEIASAHGEGALSWVLDAERDGETVVAPTKFKADWIRSRYQPQLLRHGIKHVEHRGNQ</sequence>
<gene>
    <name evidence="2" type="ORF">DI551_07970</name>
</gene>
<evidence type="ECO:0000313" key="3">
    <source>
        <dbReference type="Proteomes" id="UP000249417"/>
    </source>
</evidence>
<evidence type="ECO:0008006" key="4">
    <source>
        <dbReference type="Google" id="ProtNLM"/>
    </source>
</evidence>
<dbReference type="Pfam" id="PF13730">
    <property type="entry name" value="HTH_36"/>
    <property type="match status" value="1"/>
</dbReference>
<reference evidence="2 3" key="1">
    <citation type="submission" date="2017-08" db="EMBL/GenBank/DDBJ databases">
        <title>Infants hospitalized years apart are colonized by the same room-sourced microbial strains.</title>
        <authorList>
            <person name="Brooks B."/>
            <person name="Olm M.R."/>
            <person name="Firek B.A."/>
            <person name="Baker R."/>
            <person name="Thomas B.C."/>
            <person name="Morowitz M.J."/>
            <person name="Banfield J.F."/>
        </authorList>
    </citation>
    <scope>NUCLEOTIDE SEQUENCE [LARGE SCALE GENOMIC DNA]</scope>
    <source>
        <strain evidence="2">S2_005_002_R2_29</strain>
    </source>
</reference>
<comment type="caution">
    <text evidence="2">The sequence shown here is derived from an EMBL/GenBank/DDBJ whole genome shotgun (WGS) entry which is preliminary data.</text>
</comment>
<dbReference type="Proteomes" id="UP000249417">
    <property type="component" value="Unassembled WGS sequence"/>
</dbReference>
<dbReference type="Gene3D" id="1.10.10.10">
    <property type="entry name" value="Winged helix-like DNA-binding domain superfamily/Winged helix DNA-binding domain"/>
    <property type="match status" value="1"/>
</dbReference>
<dbReference type="InterPro" id="IPR036390">
    <property type="entry name" value="WH_DNA-bd_sf"/>
</dbReference>
<name>A0A2W5MVM1_9BACT</name>
<proteinExistence type="predicted"/>
<feature type="compositionally biased region" description="Basic and acidic residues" evidence="1">
    <location>
        <begin position="89"/>
        <end position="99"/>
    </location>
</feature>
<accession>A0A2W5MVM1</accession>
<protein>
    <recommendedName>
        <fullName evidence="4">Helix-turn-helix domain-containing protein</fullName>
    </recommendedName>
</protein>